<dbReference type="EMBL" id="AYRZ02000006">
    <property type="protein sequence ID" value="PHT78644.1"/>
    <property type="molecule type" value="Genomic_DNA"/>
</dbReference>
<reference evidence="1 2" key="2">
    <citation type="journal article" date="2017" name="Genome Biol.">
        <title>New reference genome sequences of hot pepper reveal the massive evolution of plant disease-resistance genes by retroduplication.</title>
        <authorList>
            <person name="Kim S."/>
            <person name="Park J."/>
            <person name="Yeom S.I."/>
            <person name="Kim Y.M."/>
            <person name="Seo E."/>
            <person name="Kim K.T."/>
            <person name="Kim M.S."/>
            <person name="Lee J.M."/>
            <person name="Cheong K."/>
            <person name="Shin H.S."/>
            <person name="Kim S.B."/>
            <person name="Han K."/>
            <person name="Lee J."/>
            <person name="Park M."/>
            <person name="Lee H.A."/>
            <person name="Lee H.Y."/>
            <person name="Lee Y."/>
            <person name="Oh S."/>
            <person name="Lee J.H."/>
            <person name="Choi E."/>
            <person name="Choi E."/>
            <person name="Lee S.E."/>
            <person name="Jeon J."/>
            <person name="Kim H."/>
            <person name="Choi G."/>
            <person name="Song H."/>
            <person name="Lee J."/>
            <person name="Lee S.C."/>
            <person name="Kwon J.K."/>
            <person name="Lee H.Y."/>
            <person name="Koo N."/>
            <person name="Hong Y."/>
            <person name="Kim R.W."/>
            <person name="Kang W.H."/>
            <person name="Huh J.H."/>
            <person name="Kang B.C."/>
            <person name="Yang T.J."/>
            <person name="Lee Y.H."/>
            <person name="Bennetzen J.L."/>
            <person name="Choi D."/>
        </authorList>
    </citation>
    <scope>NUCLEOTIDE SEQUENCE [LARGE SCALE GENOMIC DNA]</scope>
    <source>
        <strain evidence="2">cv. CM334</strain>
    </source>
</reference>
<dbReference type="OMA" id="FCKCKAP"/>
<keyword evidence="2" id="KW-1185">Reference proteome</keyword>
<proteinExistence type="predicted"/>
<sequence length="149" mass="16528">MGIEPMTKPEVAPQEVEIVPLSYPTTYVRLGIGRSEKNPLFPACAPKGVNHRDFYNECGKPVCYFLAKDYGHNDMLDDETKGIRGKATYCLCTKEKSRVPMRKFVGGVLVAFLKAYLEGNSSNLVAIRDGNVTLPVELQDIDFLVQVLG</sequence>
<name>A0A2G2Z9K5_CAPAN</name>
<reference evidence="1 2" key="1">
    <citation type="journal article" date="2014" name="Nat. Genet.">
        <title>Genome sequence of the hot pepper provides insights into the evolution of pungency in Capsicum species.</title>
        <authorList>
            <person name="Kim S."/>
            <person name="Park M."/>
            <person name="Yeom S.I."/>
            <person name="Kim Y.M."/>
            <person name="Lee J.M."/>
            <person name="Lee H.A."/>
            <person name="Seo E."/>
            <person name="Choi J."/>
            <person name="Cheong K."/>
            <person name="Kim K.T."/>
            <person name="Jung K."/>
            <person name="Lee G.W."/>
            <person name="Oh S.K."/>
            <person name="Bae C."/>
            <person name="Kim S.B."/>
            <person name="Lee H.Y."/>
            <person name="Kim S.Y."/>
            <person name="Kim M.S."/>
            <person name="Kang B.C."/>
            <person name="Jo Y.D."/>
            <person name="Yang H.B."/>
            <person name="Jeong H.J."/>
            <person name="Kang W.H."/>
            <person name="Kwon J.K."/>
            <person name="Shin C."/>
            <person name="Lim J.Y."/>
            <person name="Park J.H."/>
            <person name="Huh J.H."/>
            <person name="Kim J.S."/>
            <person name="Kim B.D."/>
            <person name="Cohen O."/>
            <person name="Paran I."/>
            <person name="Suh M.C."/>
            <person name="Lee S.B."/>
            <person name="Kim Y.K."/>
            <person name="Shin Y."/>
            <person name="Noh S.J."/>
            <person name="Park J."/>
            <person name="Seo Y.S."/>
            <person name="Kwon S.Y."/>
            <person name="Kim H.A."/>
            <person name="Park J.M."/>
            <person name="Kim H.J."/>
            <person name="Choi S.B."/>
            <person name="Bosland P.W."/>
            <person name="Reeves G."/>
            <person name="Jo S.H."/>
            <person name="Lee B.W."/>
            <person name="Cho H.T."/>
            <person name="Choi H.S."/>
            <person name="Lee M.S."/>
            <person name="Yu Y."/>
            <person name="Do Choi Y."/>
            <person name="Park B.S."/>
            <person name="van Deynze A."/>
            <person name="Ashrafi H."/>
            <person name="Hill T."/>
            <person name="Kim W.T."/>
            <person name="Pai H.S."/>
            <person name="Ahn H.K."/>
            <person name="Yeam I."/>
            <person name="Giovannoni J.J."/>
            <person name="Rose J.K."/>
            <person name="Sorensen I."/>
            <person name="Lee S.J."/>
            <person name="Kim R.W."/>
            <person name="Choi I.Y."/>
            <person name="Choi B.S."/>
            <person name="Lim J.S."/>
            <person name="Lee Y.H."/>
            <person name="Choi D."/>
        </authorList>
    </citation>
    <scope>NUCLEOTIDE SEQUENCE [LARGE SCALE GENOMIC DNA]</scope>
    <source>
        <strain evidence="2">cv. CM334</strain>
    </source>
</reference>
<gene>
    <name evidence="1" type="ORF">T459_16696</name>
</gene>
<evidence type="ECO:0000313" key="1">
    <source>
        <dbReference type="EMBL" id="PHT78644.1"/>
    </source>
</evidence>
<dbReference type="Proteomes" id="UP000222542">
    <property type="component" value="Unassembled WGS sequence"/>
</dbReference>
<dbReference type="AlphaFoldDB" id="A0A2G2Z9K5"/>
<comment type="caution">
    <text evidence="1">The sequence shown here is derived from an EMBL/GenBank/DDBJ whole genome shotgun (WGS) entry which is preliminary data.</text>
</comment>
<protein>
    <submittedName>
        <fullName evidence="1">Chlorophyllase-2, chloroplastic</fullName>
    </submittedName>
</protein>
<dbReference type="PANTHER" id="PTHR33428">
    <property type="entry name" value="CHLOROPHYLLASE-2, CHLOROPLASTIC"/>
    <property type="match status" value="1"/>
</dbReference>
<evidence type="ECO:0000313" key="2">
    <source>
        <dbReference type="Proteomes" id="UP000222542"/>
    </source>
</evidence>
<dbReference type="STRING" id="4072.A0A2G2Z9K5"/>
<dbReference type="Pfam" id="PF07224">
    <property type="entry name" value="Chlorophyllase"/>
    <property type="match status" value="1"/>
</dbReference>
<dbReference type="InterPro" id="IPR017395">
    <property type="entry name" value="Chlorophyllase-like"/>
</dbReference>
<organism evidence="1 2">
    <name type="scientific">Capsicum annuum</name>
    <name type="common">Capsicum pepper</name>
    <dbReference type="NCBI Taxonomy" id="4072"/>
    <lineage>
        <taxon>Eukaryota</taxon>
        <taxon>Viridiplantae</taxon>
        <taxon>Streptophyta</taxon>
        <taxon>Embryophyta</taxon>
        <taxon>Tracheophyta</taxon>
        <taxon>Spermatophyta</taxon>
        <taxon>Magnoliopsida</taxon>
        <taxon>eudicotyledons</taxon>
        <taxon>Gunneridae</taxon>
        <taxon>Pentapetalae</taxon>
        <taxon>asterids</taxon>
        <taxon>lamiids</taxon>
        <taxon>Solanales</taxon>
        <taxon>Solanaceae</taxon>
        <taxon>Solanoideae</taxon>
        <taxon>Capsiceae</taxon>
        <taxon>Capsicum</taxon>
    </lineage>
</organism>
<accession>A0A2G2Z9K5</accession>
<dbReference type="PANTHER" id="PTHR33428:SF2">
    <property type="entry name" value="CHLOROPHYLLASE-2"/>
    <property type="match status" value="1"/>
</dbReference>
<dbReference type="Gramene" id="PHT78644">
    <property type="protein sequence ID" value="PHT78644"/>
    <property type="gene ID" value="T459_16696"/>
</dbReference>